<organism evidence="2 3">
    <name type="scientific">Arthrobacter gengyunqii</name>
    <dbReference type="NCBI Taxonomy" id="2886940"/>
    <lineage>
        <taxon>Bacteria</taxon>
        <taxon>Bacillati</taxon>
        <taxon>Actinomycetota</taxon>
        <taxon>Actinomycetes</taxon>
        <taxon>Micrococcales</taxon>
        <taxon>Micrococcaceae</taxon>
        <taxon>Arthrobacter</taxon>
    </lineage>
</organism>
<feature type="compositionally biased region" description="Basic residues" evidence="1">
    <location>
        <begin position="1"/>
        <end position="10"/>
    </location>
</feature>
<evidence type="ECO:0000256" key="1">
    <source>
        <dbReference type="SAM" id="MobiDB-lite"/>
    </source>
</evidence>
<proteinExistence type="predicted"/>
<sequence length="229" mass="25983">MSRGKHHPPRPKPANSEGMLIANDLKKDRGWTDTQIKTFLPEPDQTARNPFSRKGAPMKLYALERVEAIEATPEYQKAREASRTRQIAARTRALAKKKEAVAAAQALELSIVPEPWQEMQDKAIAHFNSRLRRSQSPASRSTSKARLDRLTVNYLRHKQTSYEEELKEFKGVVGVGEAYLVVRNRILDLIADTYPLLRDECERQKFEAPELPDGVQLPDTVPLSNAVTR</sequence>
<gene>
    <name evidence="2" type="ORF">LJ752_00845</name>
</gene>
<dbReference type="RefSeq" id="WP_227889452.1">
    <property type="nucleotide sequence ID" value="NZ_JAJFZQ010000001.1"/>
</dbReference>
<comment type="caution">
    <text evidence="2">The sequence shown here is derived from an EMBL/GenBank/DDBJ whole genome shotgun (WGS) entry which is preliminary data.</text>
</comment>
<protein>
    <submittedName>
        <fullName evidence="2">Uncharacterized protein</fullName>
    </submittedName>
</protein>
<dbReference type="EMBL" id="JAJFZQ010000001">
    <property type="protein sequence ID" value="MCC3264600.1"/>
    <property type="molecule type" value="Genomic_DNA"/>
</dbReference>
<evidence type="ECO:0000313" key="3">
    <source>
        <dbReference type="Proteomes" id="UP001139168"/>
    </source>
</evidence>
<reference evidence="2" key="1">
    <citation type="submission" date="2021-10" db="EMBL/GenBank/DDBJ databases">
        <title>Novel species in genus Arthrobacter.</title>
        <authorList>
            <person name="Liu Y."/>
        </authorList>
    </citation>
    <scope>NUCLEOTIDE SEQUENCE</scope>
    <source>
        <strain evidence="2">Zg-Y786</strain>
    </source>
</reference>
<accession>A0ABS8GDE2</accession>
<name>A0ABS8GDE2_9MICC</name>
<evidence type="ECO:0000313" key="2">
    <source>
        <dbReference type="EMBL" id="MCC3264600.1"/>
    </source>
</evidence>
<keyword evidence="3" id="KW-1185">Reference proteome</keyword>
<feature type="region of interest" description="Disordered" evidence="1">
    <location>
        <begin position="1"/>
        <end position="28"/>
    </location>
</feature>
<dbReference type="Proteomes" id="UP001139168">
    <property type="component" value="Unassembled WGS sequence"/>
</dbReference>